<accession>A0A9P7W3E7</accession>
<keyword evidence="2" id="KW-1185">Reference proteome</keyword>
<evidence type="ECO:0000313" key="1">
    <source>
        <dbReference type="EMBL" id="KAG7451922.1"/>
    </source>
</evidence>
<reference evidence="1" key="1">
    <citation type="submission" date="2020-11" db="EMBL/GenBank/DDBJ databases">
        <title>Adaptations for nitrogen fixation in a non-lichenized fungal sporocarp promotes dispersal by wood-feeding termites.</title>
        <authorList>
            <consortium name="DOE Joint Genome Institute"/>
            <person name="Koch R.A."/>
            <person name="Yoon G."/>
            <person name="Arayal U."/>
            <person name="Lail K."/>
            <person name="Amirebrahimi M."/>
            <person name="Labutti K."/>
            <person name="Lipzen A."/>
            <person name="Riley R."/>
            <person name="Barry K."/>
            <person name="Henrissat B."/>
            <person name="Grigoriev I.V."/>
            <person name="Herr J.R."/>
            <person name="Aime M.C."/>
        </authorList>
    </citation>
    <scope>NUCLEOTIDE SEQUENCE</scope>
    <source>
        <strain evidence="1">MCA 3950</strain>
    </source>
</reference>
<name>A0A9P7W3E7_9AGAR</name>
<dbReference type="RefSeq" id="XP_043045422.1">
    <property type="nucleotide sequence ID" value="XM_043184947.1"/>
</dbReference>
<evidence type="ECO:0000313" key="2">
    <source>
        <dbReference type="Proteomes" id="UP000812287"/>
    </source>
</evidence>
<protein>
    <recommendedName>
        <fullName evidence="3">BTB domain-containing protein</fullName>
    </recommendedName>
</protein>
<comment type="caution">
    <text evidence="1">The sequence shown here is derived from an EMBL/GenBank/DDBJ whole genome shotgun (WGS) entry which is preliminary data.</text>
</comment>
<dbReference type="EMBL" id="MU250524">
    <property type="protein sequence ID" value="KAG7451922.1"/>
    <property type="molecule type" value="Genomic_DNA"/>
</dbReference>
<evidence type="ECO:0008006" key="3">
    <source>
        <dbReference type="Google" id="ProtNLM"/>
    </source>
</evidence>
<sequence length="161" mass="18399">MTQAYSTRHEGASRHFFDCLLSPANGHRRTSNPFNDPNDSVDLVIRTSDNVDDLVLSGLLSLRSPWSFFRHALQSSRHTEERDGLPVLRVEDNSATFRYILLLFYPNERPVEIESIEDVSAVGVALKKYCVDYAIGRFEKTVIVSSLMREQALRLFVFSFP</sequence>
<gene>
    <name evidence="1" type="ORF">BT62DRAFT_926115</name>
</gene>
<dbReference type="AlphaFoldDB" id="A0A9P7W3E7"/>
<organism evidence="1 2">
    <name type="scientific">Guyanagaster necrorhizus</name>
    <dbReference type="NCBI Taxonomy" id="856835"/>
    <lineage>
        <taxon>Eukaryota</taxon>
        <taxon>Fungi</taxon>
        <taxon>Dikarya</taxon>
        <taxon>Basidiomycota</taxon>
        <taxon>Agaricomycotina</taxon>
        <taxon>Agaricomycetes</taxon>
        <taxon>Agaricomycetidae</taxon>
        <taxon>Agaricales</taxon>
        <taxon>Marasmiineae</taxon>
        <taxon>Physalacriaceae</taxon>
        <taxon>Guyanagaster</taxon>
    </lineage>
</organism>
<dbReference type="GeneID" id="66107244"/>
<proteinExistence type="predicted"/>
<dbReference type="Proteomes" id="UP000812287">
    <property type="component" value="Unassembled WGS sequence"/>
</dbReference>
<dbReference type="OrthoDB" id="2665493at2759"/>